<sequence length="457" mass="51682">MLAQTVAATLAGCVGCQAGVEMLQREVKNSLNLLTLATCIFVSLEGLIFHSKMLRVKQAIPTRVYLKIVCIFFVVNFCNNYAIKCDVYFPLFIIFKSGSLLANIIFGFTLRGHVYTPREIFSVFIVTGGIVIFTLASYERKPSTSTSDVEFFGIPPFFIGVALLTVALMLSAYLGVCQEDMYKVHGKHAKESMFMVHTLSIPGFLLLGGEITEAFHAANNTEQLNLFGYDLIIPVAWANIFGICILQYICINNVYRLTALTTSLNVTMFNFTLLFPVGFSLDATVNAAVVNEHKRYGDILQADFLDTRRNLTLKTYAHSHFISQFCTNVRAFIRVDGDVAWNVELLFDYLSKNDLEQNILYCQTKRRATPLRDNTSDWYITMEEYPYKFFPEYCLGDMYVAIPSTVATLRDESNNVPFFWVDDIFTTGIVAREAGITFEDLPISVDRLDYGHFYEGQ</sequence>
<evidence type="ECO:0000256" key="8">
    <source>
        <dbReference type="ARBA" id="ARBA00022679"/>
    </source>
</evidence>
<feature type="transmembrane region" description="Helical" evidence="14">
    <location>
        <begin position="64"/>
        <end position="82"/>
    </location>
</feature>
<evidence type="ECO:0000256" key="13">
    <source>
        <dbReference type="ARBA" id="ARBA00023136"/>
    </source>
</evidence>
<evidence type="ECO:0000256" key="3">
    <source>
        <dbReference type="ARBA" id="ARBA00008661"/>
    </source>
</evidence>
<keyword evidence="6" id="KW-0762">Sugar transport</keyword>
<comment type="similarity">
    <text evidence="3">Belongs to the glycosyltransferase 31 family.</text>
</comment>
<protein>
    <submittedName>
        <fullName evidence="15">Uncharacterized protein</fullName>
    </submittedName>
</protein>
<accession>A0ABR1DNT6</accession>
<feature type="transmembrane region" description="Helical" evidence="14">
    <location>
        <begin position="151"/>
        <end position="174"/>
    </location>
</feature>
<proteinExistence type="inferred from homology"/>
<organism evidence="15 16">
    <name type="scientific">Necator americanus</name>
    <name type="common">Human hookworm</name>
    <dbReference type="NCBI Taxonomy" id="51031"/>
    <lineage>
        <taxon>Eukaryota</taxon>
        <taxon>Metazoa</taxon>
        <taxon>Ecdysozoa</taxon>
        <taxon>Nematoda</taxon>
        <taxon>Chromadorea</taxon>
        <taxon>Rhabditida</taxon>
        <taxon>Rhabditina</taxon>
        <taxon>Rhabditomorpha</taxon>
        <taxon>Strongyloidea</taxon>
        <taxon>Ancylostomatidae</taxon>
        <taxon>Bunostominae</taxon>
        <taxon>Necator</taxon>
    </lineage>
</organism>
<name>A0ABR1DNT6_NECAM</name>
<dbReference type="PANTHER" id="PTHR10778">
    <property type="entry name" value="SOLUTE CARRIER FAMILY 35 MEMBER B"/>
    <property type="match status" value="1"/>
</dbReference>
<keyword evidence="11 14" id="KW-1133">Transmembrane helix</keyword>
<evidence type="ECO:0000256" key="10">
    <source>
        <dbReference type="ARBA" id="ARBA00022968"/>
    </source>
</evidence>
<keyword evidence="9 14" id="KW-0812">Transmembrane</keyword>
<dbReference type="InterPro" id="IPR013657">
    <property type="entry name" value="SCL35B1-4/HUT1"/>
</dbReference>
<keyword evidence="13 14" id="KW-0472">Membrane</keyword>
<comment type="caution">
    <text evidence="15">The sequence shown here is derived from an EMBL/GenBank/DDBJ whole genome shotgun (WGS) entry which is preliminary data.</text>
</comment>
<feature type="transmembrane region" description="Helical" evidence="14">
    <location>
        <begin position="120"/>
        <end position="139"/>
    </location>
</feature>
<evidence type="ECO:0000256" key="12">
    <source>
        <dbReference type="ARBA" id="ARBA00023034"/>
    </source>
</evidence>
<reference evidence="15 16" key="1">
    <citation type="submission" date="2023-08" db="EMBL/GenBank/DDBJ databases">
        <title>A Necator americanus chromosomal reference genome.</title>
        <authorList>
            <person name="Ilik V."/>
            <person name="Petrzelkova K.J."/>
            <person name="Pardy F."/>
            <person name="Fuh T."/>
            <person name="Niatou-Singa F.S."/>
            <person name="Gouil Q."/>
            <person name="Baker L."/>
            <person name="Ritchie M.E."/>
            <person name="Jex A.R."/>
            <person name="Gazzola D."/>
            <person name="Li H."/>
            <person name="Toshio Fujiwara R."/>
            <person name="Zhan B."/>
            <person name="Aroian R.V."/>
            <person name="Pafco B."/>
            <person name="Schwarz E.M."/>
        </authorList>
    </citation>
    <scope>NUCLEOTIDE SEQUENCE [LARGE SCALE GENOMIC DNA]</scope>
    <source>
        <strain evidence="15 16">Aroian</strain>
        <tissue evidence="15">Whole animal</tissue>
    </source>
</reference>
<evidence type="ECO:0000313" key="15">
    <source>
        <dbReference type="EMBL" id="KAK6752099.1"/>
    </source>
</evidence>
<feature type="transmembrane region" description="Helical" evidence="14">
    <location>
        <begin position="257"/>
        <end position="279"/>
    </location>
</feature>
<evidence type="ECO:0000313" key="16">
    <source>
        <dbReference type="Proteomes" id="UP001303046"/>
    </source>
</evidence>
<keyword evidence="8" id="KW-0808">Transferase</keyword>
<dbReference type="Proteomes" id="UP001303046">
    <property type="component" value="Unassembled WGS sequence"/>
</dbReference>
<comment type="similarity">
    <text evidence="4">Belongs to the nucleotide-sugar transporter family. SLC35B subfamily.</text>
</comment>
<keyword evidence="12" id="KW-0333">Golgi apparatus</keyword>
<keyword evidence="5" id="KW-0813">Transport</keyword>
<evidence type="ECO:0000256" key="7">
    <source>
        <dbReference type="ARBA" id="ARBA00022676"/>
    </source>
</evidence>
<feature type="transmembrane region" description="Helical" evidence="14">
    <location>
        <begin position="231"/>
        <end position="250"/>
    </location>
</feature>
<keyword evidence="7" id="KW-0328">Glycosyltransferase</keyword>
<keyword evidence="10" id="KW-0735">Signal-anchor</keyword>
<feature type="transmembrane region" description="Helical" evidence="14">
    <location>
        <begin position="88"/>
        <end position="108"/>
    </location>
</feature>
<dbReference type="Pfam" id="PF01762">
    <property type="entry name" value="Galactosyl_T"/>
    <property type="match status" value="1"/>
</dbReference>
<evidence type="ECO:0000256" key="9">
    <source>
        <dbReference type="ARBA" id="ARBA00022692"/>
    </source>
</evidence>
<evidence type="ECO:0000256" key="11">
    <source>
        <dbReference type="ARBA" id="ARBA00022989"/>
    </source>
</evidence>
<dbReference type="Pfam" id="PF08449">
    <property type="entry name" value="UAA"/>
    <property type="match status" value="1"/>
</dbReference>
<dbReference type="InterPro" id="IPR002659">
    <property type="entry name" value="Glyco_trans_31"/>
</dbReference>
<evidence type="ECO:0000256" key="14">
    <source>
        <dbReference type="SAM" id="Phobius"/>
    </source>
</evidence>
<evidence type="ECO:0000256" key="4">
    <source>
        <dbReference type="ARBA" id="ARBA00010694"/>
    </source>
</evidence>
<comment type="subcellular location">
    <subcellularLocation>
        <location evidence="1">Endomembrane system</location>
        <topology evidence="1">Multi-pass membrane protein</topology>
    </subcellularLocation>
    <subcellularLocation>
        <location evidence="2">Golgi apparatus membrane</location>
        <topology evidence="2">Single-pass type II membrane protein</topology>
    </subcellularLocation>
</comment>
<dbReference type="PANTHER" id="PTHR10778:SF4">
    <property type="entry name" value="NUCLEOTIDE SUGAR TRANSPORTER SLC35B4"/>
    <property type="match status" value="1"/>
</dbReference>
<evidence type="ECO:0000256" key="1">
    <source>
        <dbReference type="ARBA" id="ARBA00004127"/>
    </source>
</evidence>
<evidence type="ECO:0000256" key="5">
    <source>
        <dbReference type="ARBA" id="ARBA00022448"/>
    </source>
</evidence>
<keyword evidence="16" id="KW-1185">Reference proteome</keyword>
<dbReference type="EMBL" id="JAVFWL010000004">
    <property type="protein sequence ID" value="KAK6752099.1"/>
    <property type="molecule type" value="Genomic_DNA"/>
</dbReference>
<feature type="transmembrane region" description="Helical" evidence="14">
    <location>
        <begin position="194"/>
        <end position="211"/>
    </location>
</feature>
<evidence type="ECO:0000256" key="6">
    <source>
        <dbReference type="ARBA" id="ARBA00022597"/>
    </source>
</evidence>
<feature type="transmembrane region" description="Helical" evidence="14">
    <location>
        <begin position="34"/>
        <end position="52"/>
    </location>
</feature>
<gene>
    <name evidence="15" type="primary">Necator_chrIV.g16784</name>
    <name evidence="15" type="ORF">RB195_003487</name>
</gene>
<evidence type="ECO:0000256" key="2">
    <source>
        <dbReference type="ARBA" id="ARBA00004323"/>
    </source>
</evidence>